<dbReference type="PANTHER" id="PTHR42748">
    <property type="entry name" value="NITROGEN METABOLITE REPRESSION PROTEIN NMRA FAMILY MEMBER"/>
    <property type="match status" value="1"/>
</dbReference>
<sequence length="312" mass="34261">MAKKIITVFGATGNQGASVVNKFLNDTKVSHDWAIRGVTRDASSDRAKALAAKGVEVVTADLSDKATLVKAMEGASAVFAMTNYWEKADMELEIQQGKNLADAAKDAGVDHYIWSSLPNVSKLTKGVLPNVYHFDSKAQVEEYVRTLNIPASFFLPGFFMSNFPGGMLHSENDNWILRFPFGADKPIPLFDAVADAGKFIKAMVLHRDQVLGKQILGATDYTTPAQIIEVFKKLFPEAGKTASFEEVTLEEYKKSVPGPEFIQQELLENMRLVGEFGYYGGAGLEESHAILDDELTTWEEHAKNAKAFAGLK</sequence>
<gene>
    <name evidence="4" type="ORF">NKR23_g4264</name>
</gene>
<dbReference type="Pfam" id="PF05368">
    <property type="entry name" value="NmrA"/>
    <property type="match status" value="1"/>
</dbReference>
<dbReference type="AlphaFoldDB" id="A0AA38VFW4"/>
<dbReference type="CDD" id="cd05251">
    <property type="entry name" value="NmrA_like_SDR_a"/>
    <property type="match status" value="1"/>
</dbReference>
<reference evidence="4" key="1">
    <citation type="submission" date="2022-07" db="EMBL/GenBank/DDBJ databases">
        <title>Fungi with potential for degradation of polypropylene.</title>
        <authorList>
            <person name="Gostincar C."/>
        </authorList>
    </citation>
    <scope>NUCLEOTIDE SEQUENCE</scope>
    <source>
        <strain evidence="4">EXF-13308</strain>
    </source>
</reference>
<evidence type="ECO:0000256" key="2">
    <source>
        <dbReference type="ARBA" id="ARBA00022857"/>
    </source>
</evidence>
<comment type="similarity">
    <text evidence="1">Belongs to the NmrA-type oxidoreductase family.</text>
</comment>
<keyword evidence="2" id="KW-0521">NADP</keyword>
<dbReference type="SUPFAM" id="SSF51735">
    <property type="entry name" value="NAD(P)-binding Rossmann-fold domains"/>
    <property type="match status" value="1"/>
</dbReference>
<evidence type="ECO:0000256" key="1">
    <source>
        <dbReference type="ARBA" id="ARBA00006328"/>
    </source>
</evidence>
<dbReference type="InterPro" id="IPR036291">
    <property type="entry name" value="NAD(P)-bd_dom_sf"/>
</dbReference>
<organism evidence="4 5">
    <name type="scientific">Pleurostoma richardsiae</name>
    <dbReference type="NCBI Taxonomy" id="41990"/>
    <lineage>
        <taxon>Eukaryota</taxon>
        <taxon>Fungi</taxon>
        <taxon>Dikarya</taxon>
        <taxon>Ascomycota</taxon>
        <taxon>Pezizomycotina</taxon>
        <taxon>Sordariomycetes</taxon>
        <taxon>Sordariomycetidae</taxon>
        <taxon>Calosphaeriales</taxon>
        <taxon>Pleurostomataceae</taxon>
        <taxon>Pleurostoma</taxon>
    </lineage>
</organism>
<accession>A0AA38VFW4</accession>
<name>A0AA38VFW4_9PEZI</name>
<dbReference type="InterPro" id="IPR008030">
    <property type="entry name" value="NmrA-like"/>
</dbReference>
<dbReference type="Gene3D" id="3.90.25.10">
    <property type="entry name" value="UDP-galactose 4-epimerase, domain 1"/>
    <property type="match status" value="1"/>
</dbReference>
<dbReference type="EMBL" id="JANBVO010000010">
    <property type="protein sequence ID" value="KAJ9149314.1"/>
    <property type="molecule type" value="Genomic_DNA"/>
</dbReference>
<evidence type="ECO:0000259" key="3">
    <source>
        <dbReference type="Pfam" id="PF05368"/>
    </source>
</evidence>
<evidence type="ECO:0000313" key="5">
    <source>
        <dbReference type="Proteomes" id="UP001174694"/>
    </source>
</evidence>
<dbReference type="GO" id="GO:0005634">
    <property type="term" value="C:nucleus"/>
    <property type="evidence" value="ECO:0007669"/>
    <property type="project" value="TreeGrafter"/>
</dbReference>
<proteinExistence type="inferred from homology"/>
<comment type="caution">
    <text evidence="4">The sequence shown here is derived from an EMBL/GenBank/DDBJ whole genome shotgun (WGS) entry which is preliminary data.</text>
</comment>
<dbReference type="PANTHER" id="PTHR42748:SF31">
    <property type="entry name" value="NMRA-LIKE DOMAIN-CONTAINING PROTEIN-RELATED"/>
    <property type="match status" value="1"/>
</dbReference>
<protein>
    <submittedName>
        <fullName evidence="4">NmrA-like family protein</fullName>
    </submittedName>
</protein>
<dbReference type="Gene3D" id="3.40.50.720">
    <property type="entry name" value="NAD(P)-binding Rossmann-like Domain"/>
    <property type="match status" value="1"/>
</dbReference>
<feature type="domain" description="NmrA-like" evidence="3">
    <location>
        <begin position="3"/>
        <end position="301"/>
    </location>
</feature>
<evidence type="ECO:0000313" key="4">
    <source>
        <dbReference type="EMBL" id="KAJ9149314.1"/>
    </source>
</evidence>
<dbReference type="InterPro" id="IPR051164">
    <property type="entry name" value="NmrA-like_oxidored"/>
</dbReference>
<dbReference type="Proteomes" id="UP001174694">
    <property type="component" value="Unassembled WGS sequence"/>
</dbReference>
<keyword evidence="5" id="KW-1185">Reference proteome</keyword>